<gene>
    <name evidence="1" type="primary">Inhbe_0</name>
    <name evidence="1" type="ORF">TNIN_478621</name>
</gene>
<dbReference type="EMBL" id="BMAV01010607">
    <property type="protein sequence ID" value="GFY55822.1"/>
    <property type="molecule type" value="Genomic_DNA"/>
</dbReference>
<proteinExistence type="predicted"/>
<name>A0A8X6XKX4_9ARAC</name>
<accession>A0A8X6XKX4</accession>
<evidence type="ECO:0000313" key="1">
    <source>
        <dbReference type="EMBL" id="GFY55822.1"/>
    </source>
</evidence>
<dbReference type="AlphaFoldDB" id="A0A8X6XKX4"/>
<sequence>MRTSAYRNFSDGDNLFTSIKKDVRNRNGQFVSFAMIVPDSCHPQNGQQCLRFRIPLPEFLSNSSKYVAELWLYKKDNVTDYTITQIIEDPLLGTIQEIFYVSNQTEREFWTKLDVTYLIDKLVTDVLDFRVYYGSAIPFLTTENKKPLLITFYYRD</sequence>
<protein>
    <submittedName>
        <fullName evidence="1">Inhibin beta E chain</fullName>
    </submittedName>
</protein>
<evidence type="ECO:0000313" key="2">
    <source>
        <dbReference type="Proteomes" id="UP000886998"/>
    </source>
</evidence>
<dbReference type="Proteomes" id="UP000886998">
    <property type="component" value="Unassembled WGS sequence"/>
</dbReference>
<keyword evidence="2" id="KW-1185">Reference proteome</keyword>
<reference evidence="1" key="1">
    <citation type="submission" date="2020-08" db="EMBL/GenBank/DDBJ databases">
        <title>Multicomponent nature underlies the extraordinary mechanical properties of spider dragline silk.</title>
        <authorList>
            <person name="Kono N."/>
            <person name="Nakamura H."/>
            <person name="Mori M."/>
            <person name="Yoshida Y."/>
            <person name="Ohtoshi R."/>
            <person name="Malay A.D."/>
            <person name="Moran D.A.P."/>
            <person name="Tomita M."/>
            <person name="Numata K."/>
            <person name="Arakawa K."/>
        </authorList>
    </citation>
    <scope>NUCLEOTIDE SEQUENCE</scope>
</reference>
<comment type="caution">
    <text evidence="1">The sequence shown here is derived from an EMBL/GenBank/DDBJ whole genome shotgun (WGS) entry which is preliminary data.</text>
</comment>
<dbReference type="OrthoDB" id="10553077at2759"/>
<organism evidence="1 2">
    <name type="scientific">Trichonephila inaurata madagascariensis</name>
    <dbReference type="NCBI Taxonomy" id="2747483"/>
    <lineage>
        <taxon>Eukaryota</taxon>
        <taxon>Metazoa</taxon>
        <taxon>Ecdysozoa</taxon>
        <taxon>Arthropoda</taxon>
        <taxon>Chelicerata</taxon>
        <taxon>Arachnida</taxon>
        <taxon>Araneae</taxon>
        <taxon>Araneomorphae</taxon>
        <taxon>Entelegynae</taxon>
        <taxon>Araneoidea</taxon>
        <taxon>Nephilidae</taxon>
        <taxon>Trichonephila</taxon>
        <taxon>Trichonephila inaurata</taxon>
    </lineage>
</organism>